<dbReference type="InterPro" id="IPR018359">
    <property type="entry name" value="Bromodomain_CS"/>
</dbReference>
<name>A0AAV2J309_KNICA</name>
<dbReference type="PRINTS" id="PR00503">
    <property type="entry name" value="BROMODOMAIN"/>
</dbReference>
<evidence type="ECO:0000256" key="2">
    <source>
        <dbReference type="ARBA" id="ARBA00022853"/>
    </source>
</evidence>
<evidence type="ECO:0000256" key="5">
    <source>
        <dbReference type="PROSITE-ProRule" id="PRU00035"/>
    </source>
</evidence>
<dbReference type="PROSITE" id="PS50014">
    <property type="entry name" value="BROMODOMAIN_2"/>
    <property type="match status" value="2"/>
</dbReference>
<dbReference type="InterPro" id="IPR043509">
    <property type="entry name" value="Bromo_Brdt_II"/>
</dbReference>
<dbReference type="InterPro" id="IPR001487">
    <property type="entry name" value="Bromodomain"/>
</dbReference>
<dbReference type="GO" id="GO:0006338">
    <property type="term" value="P:chromatin remodeling"/>
    <property type="evidence" value="ECO:0007669"/>
    <property type="project" value="TreeGrafter"/>
</dbReference>
<evidence type="ECO:0000313" key="9">
    <source>
        <dbReference type="EMBL" id="CAL1569724.1"/>
    </source>
</evidence>
<dbReference type="CDD" id="cd05497">
    <property type="entry name" value="Bromo_Brdt_I_like"/>
    <property type="match status" value="1"/>
</dbReference>
<evidence type="ECO:0000256" key="3">
    <source>
        <dbReference type="ARBA" id="ARBA00023117"/>
    </source>
</evidence>
<dbReference type="FunFam" id="1.20.920.10:FF:000002">
    <property type="entry name" value="Bromodomain-containing protein 4"/>
    <property type="match status" value="1"/>
</dbReference>
<dbReference type="PROSITE" id="PS51525">
    <property type="entry name" value="NET"/>
    <property type="match status" value="1"/>
</dbReference>
<evidence type="ECO:0000259" key="7">
    <source>
        <dbReference type="PROSITE" id="PS50014"/>
    </source>
</evidence>
<dbReference type="InterPro" id="IPR050935">
    <property type="entry name" value="Bromo_chromatin_reader"/>
</dbReference>
<dbReference type="SMART" id="SM00297">
    <property type="entry name" value="BROMO"/>
    <property type="match status" value="2"/>
</dbReference>
<dbReference type="SUPFAM" id="SSF47370">
    <property type="entry name" value="Bromodomain"/>
    <property type="match status" value="2"/>
</dbReference>
<dbReference type="InterPro" id="IPR027353">
    <property type="entry name" value="NET_dom"/>
</dbReference>
<feature type="region of interest" description="Disordered" evidence="6">
    <location>
        <begin position="377"/>
        <end position="403"/>
    </location>
</feature>
<feature type="compositionally biased region" description="Low complexity" evidence="6">
    <location>
        <begin position="486"/>
        <end position="496"/>
    </location>
</feature>
<keyword evidence="3 5" id="KW-0103">Bromodomain</keyword>
<feature type="compositionally biased region" description="Basic and acidic residues" evidence="6">
    <location>
        <begin position="343"/>
        <end position="355"/>
    </location>
</feature>
<protein>
    <submittedName>
        <fullName evidence="9">Uncharacterized protein</fullName>
    </submittedName>
</protein>
<dbReference type="PANTHER" id="PTHR22880:SF225">
    <property type="entry name" value="BROMODOMAIN-CONTAINING PROTEIN BET-1-RELATED"/>
    <property type="match status" value="1"/>
</dbReference>
<evidence type="ECO:0000256" key="1">
    <source>
        <dbReference type="ARBA" id="ARBA00022737"/>
    </source>
</evidence>
<feature type="region of interest" description="Disordered" evidence="6">
    <location>
        <begin position="155"/>
        <end position="188"/>
    </location>
</feature>
<dbReference type="InterPro" id="IPR038336">
    <property type="entry name" value="NET_sf"/>
</dbReference>
<dbReference type="GO" id="GO:0000785">
    <property type="term" value="C:chromatin"/>
    <property type="evidence" value="ECO:0007669"/>
    <property type="project" value="TreeGrafter"/>
</dbReference>
<feature type="region of interest" description="Disordered" evidence="6">
    <location>
        <begin position="478"/>
        <end position="508"/>
    </location>
</feature>
<evidence type="ECO:0000313" key="10">
    <source>
        <dbReference type="Proteomes" id="UP001497482"/>
    </source>
</evidence>
<keyword evidence="2" id="KW-0156">Chromatin regulator</keyword>
<dbReference type="CDD" id="cd05498">
    <property type="entry name" value="Bromo_Brdt_II_like"/>
    <property type="match status" value="1"/>
</dbReference>
<feature type="region of interest" description="Disordered" evidence="6">
    <location>
        <begin position="334"/>
        <end position="355"/>
    </location>
</feature>
<dbReference type="Pfam" id="PF17035">
    <property type="entry name" value="BET"/>
    <property type="match status" value="1"/>
</dbReference>
<feature type="domain" description="NET" evidence="8">
    <location>
        <begin position="395"/>
        <end position="477"/>
    </location>
</feature>
<organism evidence="9 10">
    <name type="scientific">Knipowitschia caucasica</name>
    <name type="common">Caucasian dwarf goby</name>
    <name type="synonym">Pomatoschistus caucasicus</name>
    <dbReference type="NCBI Taxonomy" id="637954"/>
    <lineage>
        <taxon>Eukaryota</taxon>
        <taxon>Metazoa</taxon>
        <taxon>Chordata</taxon>
        <taxon>Craniata</taxon>
        <taxon>Vertebrata</taxon>
        <taxon>Euteleostomi</taxon>
        <taxon>Actinopterygii</taxon>
        <taxon>Neopterygii</taxon>
        <taxon>Teleostei</taxon>
        <taxon>Neoteleostei</taxon>
        <taxon>Acanthomorphata</taxon>
        <taxon>Gobiaria</taxon>
        <taxon>Gobiiformes</taxon>
        <taxon>Gobioidei</taxon>
        <taxon>Gobiidae</taxon>
        <taxon>Gobiinae</taxon>
        <taxon>Knipowitschia</taxon>
    </lineage>
</organism>
<keyword evidence="1" id="KW-0677">Repeat</keyword>
<evidence type="ECO:0000256" key="6">
    <source>
        <dbReference type="SAM" id="MobiDB-lite"/>
    </source>
</evidence>
<feature type="region of interest" description="Disordered" evidence="6">
    <location>
        <begin position="1"/>
        <end position="43"/>
    </location>
</feature>
<comment type="similarity">
    <text evidence="4">Belongs to the BET family.</text>
</comment>
<dbReference type="EMBL" id="OZ035823">
    <property type="protein sequence ID" value="CAL1569724.1"/>
    <property type="molecule type" value="Genomic_DNA"/>
</dbReference>
<feature type="domain" description="Bromo" evidence="7">
    <location>
        <begin position="58"/>
        <end position="130"/>
    </location>
</feature>
<dbReference type="AlphaFoldDB" id="A0AAV2J309"/>
<dbReference type="PANTHER" id="PTHR22880">
    <property type="entry name" value="FALZ-RELATED BROMODOMAIN-CONTAINING PROTEINS"/>
    <property type="match status" value="1"/>
</dbReference>
<dbReference type="InterPro" id="IPR036427">
    <property type="entry name" value="Bromodomain-like_sf"/>
</dbReference>
<proteinExistence type="inferred from homology"/>
<accession>A0AAV2J309</accession>
<evidence type="ECO:0000259" key="8">
    <source>
        <dbReference type="PROSITE" id="PS51525"/>
    </source>
</evidence>
<sequence>MNRLKIESGKGQSSSENPQPQRRLLENPPPPEVSNPHKPGRRTNQLQFMQKKVVKALWKHPFAWPFHKPVDAVELGLHDYHETITSPMDLGSIKKRLENNYYWSAAECMQDINTMFTNCYIYNKPTDDIVLMALALEKVFLNKVTQMSAREVELNPQKVKARKGSQEGNVPKSPPQPSIKTQKKGNKKIKNELKRLATNAFLPEGKKRRESEARAGGPLTEQLCFCEEVLKELLSKKHEDYAWPFYRPVDAQALSLHDYHDIIKYPMDLGTIKTKMEARQYPDAQAFAADVRLIFSNCYKYNHPNLDVVTKARKLQGVFEQRFAKMPEEAVDSSSTLSTLHLGAEERDVPSDEPNRVDELHEQLRAVHEQLMALSEGPANNRKHNKDQNSQLSGHGGADNDAAPMTYQEKHQLSLDINRLPGLELGRVVRIIQKREPSAGQSDPDEFEIDFEALQLATLRKVQRYVRRCLYQQFQQYQRECSDPASQSLYSSSSSDSSEESGSETSNM</sequence>
<keyword evidence="10" id="KW-1185">Reference proteome</keyword>
<dbReference type="FunFam" id="1.20.1270.220:FF:000001">
    <property type="entry name" value="bromodomain-containing protein 2 isoform X1"/>
    <property type="match status" value="1"/>
</dbReference>
<dbReference type="GO" id="GO:0005634">
    <property type="term" value="C:nucleus"/>
    <property type="evidence" value="ECO:0007669"/>
    <property type="project" value="TreeGrafter"/>
</dbReference>
<dbReference type="Proteomes" id="UP001497482">
    <property type="component" value="Chromosome 1"/>
</dbReference>
<feature type="compositionally biased region" description="Polar residues" evidence="6">
    <location>
        <begin position="10"/>
        <end position="20"/>
    </location>
</feature>
<dbReference type="GO" id="GO:0006355">
    <property type="term" value="P:regulation of DNA-templated transcription"/>
    <property type="evidence" value="ECO:0007669"/>
    <property type="project" value="TreeGrafter"/>
</dbReference>
<gene>
    <name evidence="9" type="ORF">KC01_LOCUS2116</name>
</gene>
<dbReference type="Gene3D" id="1.20.1270.220">
    <property type="match status" value="1"/>
</dbReference>
<reference evidence="9 10" key="1">
    <citation type="submission" date="2024-04" db="EMBL/GenBank/DDBJ databases">
        <authorList>
            <person name="Waldvogel A.-M."/>
            <person name="Schoenle A."/>
        </authorList>
    </citation>
    <scope>NUCLEOTIDE SEQUENCE [LARGE SCALE GENOMIC DNA]</scope>
</reference>
<dbReference type="Gene3D" id="1.20.920.10">
    <property type="entry name" value="Bromodomain-like"/>
    <property type="match status" value="2"/>
</dbReference>
<dbReference type="FunFam" id="1.20.920.10:FF:000003">
    <property type="entry name" value="Bromodomain-containing protein 2"/>
    <property type="match status" value="1"/>
</dbReference>
<dbReference type="PROSITE" id="PS00633">
    <property type="entry name" value="BROMODOMAIN_1"/>
    <property type="match status" value="2"/>
</dbReference>
<dbReference type="InterPro" id="IPR043508">
    <property type="entry name" value="Bromo_Brdt_I"/>
</dbReference>
<dbReference type="Pfam" id="PF00439">
    <property type="entry name" value="Bromodomain"/>
    <property type="match status" value="2"/>
</dbReference>
<evidence type="ECO:0000256" key="4">
    <source>
        <dbReference type="ARBA" id="ARBA00044509"/>
    </source>
</evidence>
<feature type="domain" description="Bromo" evidence="7">
    <location>
        <begin position="237"/>
        <end position="309"/>
    </location>
</feature>